<reference evidence="4" key="1">
    <citation type="submission" date="2016-10" db="EMBL/GenBank/DDBJ databases">
        <authorList>
            <person name="Varghese N."/>
            <person name="Submissions S."/>
        </authorList>
    </citation>
    <scope>NUCLEOTIDE SEQUENCE [LARGE SCALE GENOMIC DNA]</scope>
    <source>
        <strain evidence="4">2SM5</strain>
    </source>
</reference>
<dbReference type="STRING" id="797277.SAMN05216198_3501"/>
<dbReference type="RefSeq" id="WP_090275489.1">
    <property type="nucleotide sequence ID" value="NZ_LT629748.1"/>
</dbReference>
<keyword evidence="2" id="KW-0472">Membrane</keyword>
<name>A0A1H1X5T0_9GAMM</name>
<feature type="region of interest" description="Disordered" evidence="1">
    <location>
        <begin position="65"/>
        <end position="86"/>
    </location>
</feature>
<keyword evidence="4" id="KW-1185">Reference proteome</keyword>
<dbReference type="InterPro" id="IPR021682">
    <property type="entry name" value="DUF2933"/>
</dbReference>
<dbReference type="AlphaFoldDB" id="A0A1H1X5T0"/>
<organism evidence="3 4">
    <name type="scientific">Halopseudomonas litoralis</name>
    <dbReference type="NCBI Taxonomy" id="797277"/>
    <lineage>
        <taxon>Bacteria</taxon>
        <taxon>Pseudomonadati</taxon>
        <taxon>Pseudomonadota</taxon>
        <taxon>Gammaproteobacteria</taxon>
        <taxon>Pseudomonadales</taxon>
        <taxon>Pseudomonadaceae</taxon>
        <taxon>Halopseudomonas</taxon>
    </lineage>
</organism>
<feature type="transmembrane region" description="Helical" evidence="2">
    <location>
        <begin position="7"/>
        <end position="26"/>
    </location>
</feature>
<evidence type="ECO:0000313" key="4">
    <source>
        <dbReference type="Proteomes" id="UP000243426"/>
    </source>
</evidence>
<evidence type="ECO:0008006" key="5">
    <source>
        <dbReference type="Google" id="ProtNLM"/>
    </source>
</evidence>
<dbReference type="EMBL" id="LT629748">
    <property type="protein sequence ID" value="SDT04542.1"/>
    <property type="molecule type" value="Genomic_DNA"/>
</dbReference>
<gene>
    <name evidence="3" type="ORF">SAMN05216198_3501</name>
</gene>
<evidence type="ECO:0000256" key="1">
    <source>
        <dbReference type="SAM" id="MobiDB-lite"/>
    </source>
</evidence>
<accession>A0A1H1X5T0</accession>
<keyword evidence="2" id="KW-0812">Transmembrane</keyword>
<proteinExistence type="predicted"/>
<protein>
    <recommendedName>
        <fullName evidence="5">DUF2933 domain-containing protein</fullName>
    </recommendedName>
</protein>
<evidence type="ECO:0000313" key="3">
    <source>
        <dbReference type="EMBL" id="SDT04542.1"/>
    </source>
</evidence>
<keyword evidence="2" id="KW-1133">Transmembrane helix</keyword>
<feature type="transmembrane region" description="Helical" evidence="2">
    <location>
        <begin position="32"/>
        <end position="51"/>
    </location>
</feature>
<evidence type="ECO:0000256" key="2">
    <source>
        <dbReference type="SAM" id="Phobius"/>
    </source>
</evidence>
<sequence length="86" mass="9908">MKCDIKTMLKAGLWLAALVTGVYVVFPSSREWLMGVSPFLFLLLCPLMMLFMMKSMQSCHTDSEKNEATHSYNPAQDEQLKRKIEF</sequence>
<dbReference type="Pfam" id="PF11666">
    <property type="entry name" value="DUF2933"/>
    <property type="match status" value="1"/>
</dbReference>
<dbReference type="Proteomes" id="UP000243426">
    <property type="component" value="Chromosome I"/>
</dbReference>